<feature type="region of interest" description="Disordered" evidence="1">
    <location>
        <begin position="70"/>
        <end position="89"/>
    </location>
</feature>
<proteinExistence type="predicted"/>
<evidence type="ECO:0000313" key="3">
    <source>
        <dbReference type="Proteomes" id="UP000054560"/>
    </source>
</evidence>
<protein>
    <submittedName>
        <fullName evidence="2">Uncharacterized protein</fullName>
    </submittedName>
</protein>
<feature type="region of interest" description="Disordered" evidence="1">
    <location>
        <begin position="95"/>
        <end position="156"/>
    </location>
</feature>
<feature type="non-terminal residue" evidence="2">
    <location>
        <position position="1"/>
    </location>
</feature>
<evidence type="ECO:0000313" key="2">
    <source>
        <dbReference type="EMBL" id="KNC73542.1"/>
    </source>
</evidence>
<reference evidence="2 3" key="1">
    <citation type="submission" date="2011-02" db="EMBL/GenBank/DDBJ databases">
        <title>The Genome Sequence of Sphaeroforma arctica JP610.</title>
        <authorList>
            <consortium name="The Broad Institute Genome Sequencing Platform"/>
            <person name="Russ C."/>
            <person name="Cuomo C."/>
            <person name="Young S.K."/>
            <person name="Zeng Q."/>
            <person name="Gargeya S."/>
            <person name="Alvarado L."/>
            <person name="Berlin A."/>
            <person name="Chapman S.B."/>
            <person name="Chen Z."/>
            <person name="Freedman E."/>
            <person name="Gellesch M."/>
            <person name="Goldberg J."/>
            <person name="Griggs A."/>
            <person name="Gujja S."/>
            <person name="Heilman E."/>
            <person name="Heiman D."/>
            <person name="Howarth C."/>
            <person name="Mehta T."/>
            <person name="Neiman D."/>
            <person name="Pearson M."/>
            <person name="Roberts A."/>
            <person name="Saif S."/>
            <person name="Shea T."/>
            <person name="Shenoy N."/>
            <person name="Sisk P."/>
            <person name="Stolte C."/>
            <person name="Sykes S."/>
            <person name="White J."/>
            <person name="Yandava C."/>
            <person name="Burger G."/>
            <person name="Gray M.W."/>
            <person name="Holland P.W.H."/>
            <person name="King N."/>
            <person name="Lang F.B.F."/>
            <person name="Roger A.J."/>
            <person name="Ruiz-Trillo I."/>
            <person name="Haas B."/>
            <person name="Nusbaum C."/>
            <person name="Birren B."/>
        </authorList>
    </citation>
    <scope>NUCLEOTIDE SEQUENCE [LARGE SCALE GENOMIC DNA]</scope>
    <source>
        <strain evidence="2 3">JP610</strain>
    </source>
</reference>
<organism evidence="2 3">
    <name type="scientific">Sphaeroforma arctica JP610</name>
    <dbReference type="NCBI Taxonomy" id="667725"/>
    <lineage>
        <taxon>Eukaryota</taxon>
        <taxon>Ichthyosporea</taxon>
        <taxon>Ichthyophonida</taxon>
        <taxon>Sphaeroforma</taxon>
    </lineage>
</organism>
<dbReference type="Proteomes" id="UP000054560">
    <property type="component" value="Unassembled WGS sequence"/>
</dbReference>
<dbReference type="AlphaFoldDB" id="A0A0L0F9Z1"/>
<dbReference type="EMBL" id="KQ245484">
    <property type="protein sequence ID" value="KNC73542.1"/>
    <property type="molecule type" value="Genomic_DNA"/>
</dbReference>
<feature type="non-terminal residue" evidence="2">
    <location>
        <position position="156"/>
    </location>
</feature>
<evidence type="ECO:0000256" key="1">
    <source>
        <dbReference type="SAM" id="MobiDB-lite"/>
    </source>
</evidence>
<accession>A0A0L0F9Z1</accession>
<sequence length="156" mass="16666">NPELWSDDLNTFVTGCLEKAGANRPDADTLLSTQKLFAGVEAHQTATVLSGLLMRIEKAHDMHNQLLQASGDSAADESSNHGGGEIRSYKCHAPMVQSTPSNEPPMAESPLLLRANQNGEKGKLCSSARTPTPPEAYASTQRPSHEVVVHPPTDSP</sequence>
<gene>
    <name evidence="2" type="ORF">SARC_13896</name>
</gene>
<dbReference type="GeneID" id="25914400"/>
<name>A0A0L0F9Z1_9EUKA</name>
<keyword evidence="3" id="KW-1185">Reference proteome</keyword>
<dbReference type="RefSeq" id="XP_014147444.1">
    <property type="nucleotide sequence ID" value="XM_014291969.1"/>
</dbReference>